<dbReference type="EMBL" id="GGFL01013583">
    <property type="protein sequence ID" value="MBW77761.1"/>
    <property type="molecule type" value="Transcribed_RNA"/>
</dbReference>
<sequence length="74" mass="8350">MLQLVAVSLSLSLVFFLFLGTGSGQKRPRDMHYGLSLSQIRKIDFLALKSRTTRSIHRGLGADFDDKPTNESYF</sequence>
<dbReference type="AlphaFoldDB" id="A0A2M4DJP7"/>
<keyword evidence="1" id="KW-0732">Signal</keyword>
<protein>
    <submittedName>
        <fullName evidence="2">Putative secreted protein</fullName>
    </submittedName>
</protein>
<feature type="signal peptide" evidence="1">
    <location>
        <begin position="1"/>
        <end position="24"/>
    </location>
</feature>
<organism evidence="2">
    <name type="scientific">Anopheles darlingi</name>
    <name type="common">Mosquito</name>
    <dbReference type="NCBI Taxonomy" id="43151"/>
    <lineage>
        <taxon>Eukaryota</taxon>
        <taxon>Metazoa</taxon>
        <taxon>Ecdysozoa</taxon>
        <taxon>Arthropoda</taxon>
        <taxon>Hexapoda</taxon>
        <taxon>Insecta</taxon>
        <taxon>Pterygota</taxon>
        <taxon>Neoptera</taxon>
        <taxon>Endopterygota</taxon>
        <taxon>Diptera</taxon>
        <taxon>Nematocera</taxon>
        <taxon>Culicoidea</taxon>
        <taxon>Culicidae</taxon>
        <taxon>Anophelinae</taxon>
        <taxon>Anopheles</taxon>
    </lineage>
</organism>
<evidence type="ECO:0000256" key="1">
    <source>
        <dbReference type="SAM" id="SignalP"/>
    </source>
</evidence>
<feature type="chain" id="PRO_5014928246" evidence="1">
    <location>
        <begin position="25"/>
        <end position="74"/>
    </location>
</feature>
<name>A0A2M4DJP7_ANODA</name>
<reference evidence="2" key="1">
    <citation type="submission" date="2018-01" db="EMBL/GenBank/DDBJ databases">
        <title>An insight into the sialome of Amazonian anophelines.</title>
        <authorList>
            <person name="Ribeiro J.M."/>
            <person name="Scarpassa V."/>
            <person name="Calvo E."/>
        </authorList>
    </citation>
    <scope>NUCLEOTIDE SEQUENCE</scope>
</reference>
<proteinExistence type="predicted"/>
<accession>A0A2M4DJP7</accession>
<evidence type="ECO:0000313" key="2">
    <source>
        <dbReference type="EMBL" id="MBW77761.1"/>
    </source>
</evidence>